<gene>
    <name evidence="4" type="ORF">SAMN05443637_10516</name>
</gene>
<organism evidence="4 5">
    <name type="scientific">Pseudonocardia thermophila</name>
    <dbReference type="NCBI Taxonomy" id="1848"/>
    <lineage>
        <taxon>Bacteria</taxon>
        <taxon>Bacillati</taxon>
        <taxon>Actinomycetota</taxon>
        <taxon>Actinomycetes</taxon>
        <taxon>Pseudonocardiales</taxon>
        <taxon>Pseudonocardiaceae</taxon>
        <taxon>Pseudonocardia</taxon>
    </lineage>
</organism>
<keyword evidence="5" id="KW-1185">Reference proteome</keyword>
<protein>
    <submittedName>
        <fullName evidence="4">EamA-like transporter family protein</fullName>
    </submittedName>
</protein>
<dbReference type="AlphaFoldDB" id="A0A1M6RJ85"/>
<evidence type="ECO:0000259" key="3">
    <source>
        <dbReference type="Pfam" id="PF00892"/>
    </source>
</evidence>
<dbReference type="InterPro" id="IPR037185">
    <property type="entry name" value="EmrE-like"/>
</dbReference>
<evidence type="ECO:0000256" key="2">
    <source>
        <dbReference type="SAM" id="Phobius"/>
    </source>
</evidence>
<feature type="transmembrane region" description="Helical" evidence="2">
    <location>
        <begin position="229"/>
        <end position="251"/>
    </location>
</feature>
<dbReference type="GO" id="GO:0016020">
    <property type="term" value="C:membrane"/>
    <property type="evidence" value="ECO:0007669"/>
    <property type="project" value="InterPro"/>
</dbReference>
<reference evidence="4 5" key="1">
    <citation type="submission" date="2016-11" db="EMBL/GenBank/DDBJ databases">
        <authorList>
            <person name="Jaros S."/>
            <person name="Januszkiewicz K."/>
            <person name="Wedrychowicz H."/>
        </authorList>
    </citation>
    <scope>NUCLEOTIDE SEQUENCE [LARGE SCALE GENOMIC DNA]</scope>
    <source>
        <strain evidence="4 5">DSM 43832</strain>
    </source>
</reference>
<evidence type="ECO:0000256" key="1">
    <source>
        <dbReference type="ARBA" id="ARBA00007362"/>
    </source>
</evidence>
<dbReference type="STRING" id="1848.SAMN05443637_10516"/>
<feature type="transmembrane region" description="Helical" evidence="2">
    <location>
        <begin position="89"/>
        <end position="109"/>
    </location>
</feature>
<dbReference type="EMBL" id="FRAP01000005">
    <property type="protein sequence ID" value="SHK32427.1"/>
    <property type="molecule type" value="Genomic_DNA"/>
</dbReference>
<proteinExistence type="inferred from homology"/>
<accession>A0A1M6RJ85</accession>
<feature type="transmembrane region" description="Helical" evidence="2">
    <location>
        <begin position="170"/>
        <end position="190"/>
    </location>
</feature>
<dbReference type="OrthoDB" id="68076at2"/>
<keyword evidence="2" id="KW-0472">Membrane</keyword>
<dbReference type="InterPro" id="IPR000620">
    <property type="entry name" value="EamA_dom"/>
</dbReference>
<feature type="transmembrane region" description="Helical" evidence="2">
    <location>
        <begin position="29"/>
        <end position="51"/>
    </location>
</feature>
<evidence type="ECO:0000313" key="4">
    <source>
        <dbReference type="EMBL" id="SHK32427.1"/>
    </source>
</evidence>
<keyword evidence="2" id="KW-1133">Transmembrane helix</keyword>
<feature type="transmembrane region" description="Helical" evidence="2">
    <location>
        <begin position="144"/>
        <end position="164"/>
    </location>
</feature>
<feature type="domain" description="EamA" evidence="3">
    <location>
        <begin position="143"/>
        <end position="273"/>
    </location>
</feature>
<evidence type="ECO:0000313" key="5">
    <source>
        <dbReference type="Proteomes" id="UP000184363"/>
    </source>
</evidence>
<comment type="similarity">
    <text evidence="1">Belongs to the EamA transporter family.</text>
</comment>
<sequence>MSVPFALPSALSYGIADFAGGLAARRTPVLVVTTLAQAAGFVALVPTVLLLPGELSLAAVGWGLAASVAGVTGLMLYLRGLAVGPMGIVAPLSAVVGAGLPLLVGVIGGERPGPVAWFAMALALAAIVMATMGTDRTAGARGGVLLGLAAGIGFGLFFVALDASPADSGMWPQLAGRCAATLVLGAIVLASRGMRGAPVRPALGLIVASGVLDTFANALFLVATRLGDLGLTSVVVSLYPVVVVVLARLVLGERLTRLQLTGTGLALGASALLAAAG</sequence>
<dbReference type="RefSeq" id="WP_073456368.1">
    <property type="nucleotide sequence ID" value="NZ_CALGVN010000013.1"/>
</dbReference>
<dbReference type="SUPFAM" id="SSF103481">
    <property type="entry name" value="Multidrug resistance efflux transporter EmrE"/>
    <property type="match status" value="2"/>
</dbReference>
<feature type="transmembrane region" description="Helical" evidence="2">
    <location>
        <begin position="115"/>
        <end position="132"/>
    </location>
</feature>
<dbReference type="Pfam" id="PF00892">
    <property type="entry name" value="EamA"/>
    <property type="match status" value="1"/>
</dbReference>
<name>A0A1M6RJ85_PSETH</name>
<feature type="transmembrane region" description="Helical" evidence="2">
    <location>
        <begin position="202"/>
        <end position="223"/>
    </location>
</feature>
<feature type="transmembrane region" description="Helical" evidence="2">
    <location>
        <begin position="57"/>
        <end position="77"/>
    </location>
</feature>
<dbReference type="Proteomes" id="UP000184363">
    <property type="component" value="Unassembled WGS sequence"/>
</dbReference>
<keyword evidence="2" id="KW-0812">Transmembrane</keyword>